<gene>
    <name evidence="1" type="ORF">Pint_22114</name>
</gene>
<name>A0ACC0YKF0_9ROSI</name>
<evidence type="ECO:0000313" key="2">
    <source>
        <dbReference type="Proteomes" id="UP001163603"/>
    </source>
</evidence>
<reference evidence="2" key="1">
    <citation type="journal article" date="2023" name="G3 (Bethesda)">
        <title>Genome assembly and association tests identify interacting loci associated with vigor, precocity, and sex in interspecific pistachio rootstocks.</title>
        <authorList>
            <person name="Palmer W."/>
            <person name="Jacygrad E."/>
            <person name="Sagayaradj S."/>
            <person name="Cavanaugh K."/>
            <person name="Han R."/>
            <person name="Bertier L."/>
            <person name="Beede B."/>
            <person name="Kafkas S."/>
            <person name="Golino D."/>
            <person name="Preece J."/>
            <person name="Michelmore R."/>
        </authorList>
    </citation>
    <scope>NUCLEOTIDE SEQUENCE [LARGE SCALE GENOMIC DNA]</scope>
</reference>
<comment type="caution">
    <text evidence="1">The sequence shown here is derived from an EMBL/GenBank/DDBJ whole genome shotgun (WGS) entry which is preliminary data.</text>
</comment>
<organism evidence="1 2">
    <name type="scientific">Pistacia integerrima</name>
    <dbReference type="NCBI Taxonomy" id="434235"/>
    <lineage>
        <taxon>Eukaryota</taxon>
        <taxon>Viridiplantae</taxon>
        <taxon>Streptophyta</taxon>
        <taxon>Embryophyta</taxon>
        <taxon>Tracheophyta</taxon>
        <taxon>Spermatophyta</taxon>
        <taxon>Magnoliopsida</taxon>
        <taxon>eudicotyledons</taxon>
        <taxon>Gunneridae</taxon>
        <taxon>Pentapetalae</taxon>
        <taxon>rosids</taxon>
        <taxon>malvids</taxon>
        <taxon>Sapindales</taxon>
        <taxon>Anacardiaceae</taxon>
        <taxon>Pistacia</taxon>
    </lineage>
</organism>
<dbReference type="Proteomes" id="UP001163603">
    <property type="component" value="Chromosome 6"/>
</dbReference>
<proteinExistence type="predicted"/>
<protein>
    <submittedName>
        <fullName evidence="1">Uncharacterized protein</fullName>
    </submittedName>
</protein>
<accession>A0ACC0YKF0</accession>
<keyword evidence="2" id="KW-1185">Reference proteome</keyword>
<evidence type="ECO:0000313" key="1">
    <source>
        <dbReference type="EMBL" id="KAJ0037899.1"/>
    </source>
</evidence>
<sequence>MAPHPILVPSVSRTKNDQRPSMSIVLQMLKGDFKSFVIPPKPFVSSDDEMDAN</sequence>
<dbReference type="EMBL" id="CM047741">
    <property type="protein sequence ID" value="KAJ0037899.1"/>
    <property type="molecule type" value="Genomic_DNA"/>
</dbReference>